<geneLocation type="plasmid" evidence="1">
    <name>unnamed</name>
</geneLocation>
<organism evidence="1 2">
    <name type="scientific">Streptomyces seoulensis</name>
    <dbReference type="NCBI Taxonomy" id="73044"/>
    <lineage>
        <taxon>Bacteria</taxon>
        <taxon>Bacillati</taxon>
        <taxon>Actinomycetota</taxon>
        <taxon>Actinomycetes</taxon>
        <taxon>Kitasatosporales</taxon>
        <taxon>Streptomycetaceae</taxon>
        <taxon>Streptomyces</taxon>
    </lineage>
</organism>
<name>A0A4P6U597_STRSO</name>
<dbReference type="Proteomes" id="UP000292547">
    <property type="component" value="Plasmid unnamed"/>
</dbReference>
<evidence type="ECO:0000313" key="2">
    <source>
        <dbReference type="Proteomes" id="UP000292547"/>
    </source>
</evidence>
<gene>
    <name evidence="1" type="ORF">D0Z67_29380</name>
</gene>
<dbReference type="AlphaFoldDB" id="A0A4P6U597"/>
<dbReference type="GeneID" id="300103008"/>
<reference evidence="1 2" key="1">
    <citation type="submission" date="2018-08" db="EMBL/GenBank/DDBJ databases">
        <title>The complete genome sequence of Streptomyces seoulensis, a pioneer strain for nickel superoxide dismutase discovery.</title>
        <authorList>
            <person name="Shin J."/>
            <person name="Lee J.-S."/>
            <person name="Lee E.-J."/>
            <person name="Youn H.-D."/>
        </authorList>
    </citation>
    <scope>NUCLEOTIDE SEQUENCE [LARGE SCALE GENOMIC DNA]</scope>
    <source>
        <strain evidence="1 2">KCTC 9819</strain>
        <plasmid evidence="1 2">unnamed</plasmid>
    </source>
</reference>
<protein>
    <submittedName>
        <fullName evidence="1">Uncharacterized protein</fullName>
    </submittedName>
</protein>
<proteinExistence type="predicted"/>
<evidence type="ECO:0000313" key="1">
    <source>
        <dbReference type="EMBL" id="QBJ94482.1"/>
    </source>
</evidence>
<keyword evidence="1" id="KW-0614">Plasmid</keyword>
<dbReference type="RefSeq" id="WP_031182978.1">
    <property type="nucleotide sequence ID" value="NZ_CP032230.1"/>
</dbReference>
<dbReference type="OrthoDB" id="4250512at2"/>
<sequence length="69" mass="7979">MTEEEVACLGKTRFLTRRAAKRRANQIRREGGPAMRPYDCDFCPHFHVGHRPGQATYMRHGIPLQETQP</sequence>
<dbReference type="STRING" id="73044.GCA_000725795_04869"/>
<dbReference type="EMBL" id="CP032230">
    <property type="protein sequence ID" value="QBJ94482.1"/>
    <property type="molecule type" value="Genomic_DNA"/>
</dbReference>
<keyword evidence="2" id="KW-1185">Reference proteome</keyword>
<dbReference type="KEGG" id="sseo:D0Z67_29380"/>
<accession>A0A4P6U597</accession>